<dbReference type="GO" id="GO:0004674">
    <property type="term" value="F:protein serine/threonine kinase activity"/>
    <property type="evidence" value="ECO:0007669"/>
    <property type="project" value="UniProtKB-KW"/>
</dbReference>
<keyword evidence="6" id="KW-0723">Serine/threonine-protein kinase</keyword>
<dbReference type="Proteomes" id="UP001205105">
    <property type="component" value="Unassembled WGS sequence"/>
</dbReference>
<dbReference type="Gene3D" id="1.10.510.10">
    <property type="entry name" value="Transferase(Phosphotransferase) domain 1"/>
    <property type="match status" value="1"/>
</dbReference>
<organism evidence="8 9">
    <name type="scientific">Chlorella ohadii</name>
    <dbReference type="NCBI Taxonomy" id="2649997"/>
    <lineage>
        <taxon>Eukaryota</taxon>
        <taxon>Viridiplantae</taxon>
        <taxon>Chlorophyta</taxon>
        <taxon>core chlorophytes</taxon>
        <taxon>Trebouxiophyceae</taxon>
        <taxon>Chlorellales</taxon>
        <taxon>Chlorellaceae</taxon>
        <taxon>Chlorella clade</taxon>
        <taxon>Chlorella</taxon>
    </lineage>
</organism>
<accession>A0AAD5H146</accession>
<dbReference type="PANTHER" id="PTHR24346">
    <property type="entry name" value="MAP/MICROTUBULE AFFINITY-REGULATING KINASE"/>
    <property type="match status" value="1"/>
</dbReference>
<reference evidence="8" key="1">
    <citation type="submission" date="2020-11" db="EMBL/GenBank/DDBJ databases">
        <title>Chlorella ohadii genome sequencing and assembly.</title>
        <authorList>
            <person name="Murik O."/>
            <person name="Treves H."/>
            <person name="Kedem I."/>
            <person name="Shotland Y."/>
            <person name="Kaplan A."/>
        </authorList>
    </citation>
    <scope>NUCLEOTIDE SEQUENCE</scope>
    <source>
        <strain evidence="8">1</strain>
    </source>
</reference>
<dbReference type="InterPro" id="IPR017441">
    <property type="entry name" value="Protein_kinase_ATP_BS"/>
</dbReference>
<evidence type="ECO:0000256" key="1">
    <source>
        <dbReference type="ARBA" id="ARBA00022679"/>
    </source>
</evidence>
<comment type="similarity">
    <text evidence="6">Belongs to the protein kinase superfamily.</text>
</comment>
<keyword evidence="1" id="KW-0808">Transferase</keyword>
<dbReference type="Pfam" id="PF00069">
    <property type="entry name" value="Pkinase"/>
    <property type="match status" value="1"/>
</dbReference>
<name>A0AAD5H146_9CHLO</name>
<feature type="domain" description="Protein kinase" evidence="7">
    <location>
        <begin position="12"/>
        <end position="159"/>
    </location>
</feature>
<dbReference type="Gene3D" id="3.30.200.20">
    <property type="entry name" value="Phosphorylase Kinase, domain 1"/>
    <property type="match status" value="1"/>
</dbReference>
<dbReference type="PANTHER" id="PTHR24346:SF92">
    <property type="entry name" value="SNF1-RELATED PROTEIN KINASE 2.6"/>
    <property type="match status" value="1"/>
</dbReference>
<dbReference type="GO" id="GO:0005737">
    <property type="term" value="C:cytoplasm"/>
    <property type="evidence" value="ECO:0007669"/>
    <property type="project" value="TreeGrafter"/>
</dbReference>
<keyword evidence="3" id="KW-0418">Kinase</keyword>
<dbReference type="PROSITE" id="PS00108">
    <property type="entry name" value="PROTEIN_KINASE_ST"/>
    <property type="match status" value="1"/>
</dbReference>
<evidence type="ECO:0000256" key="6">
    <source>
        <dbReference type="RuleBase" id="RU000304"/>
    </source>
</evidence>
<gene>
    <name evidence="8" type="ORF">COHA_010568</name>
</gene>
<keyword evidence="9" id="KW-1185">Reference proteome</keyword>
<dbReference type="EMBL" id="JADXDR010000253">
    <property type="protein sequence ID" value="KAI7835522.1"/>
    <property type="molecule type" value="Genomic_DNA"/>
</dbReference>
<dbReference type="InterPro" id="IPR011009">
    <property type="entry name" value="Kinase-like_dom_sf"/>
</dbReference>
<keyword evidence="4 5" id="KW-0067">ATP-binding</keyword>
<dbReference type="SUPFAM" id="SSF56112">
    <property type="entry name" value="Protein kinase-like (PK-like)"/>
    <property type="match status" value="1"/>
</dbReference>
<sequence>MAQGALDYGPRYEWVKELGSGAFGTAQLMRDRANGELVAIKYIALRDVDHNVERELLNHRKLSGHPNIVQFKEAFVTTTHLGIAMEFAGGGDLFDYVVTAKRGRLDEHEARFYFQQLVRGVAWCHSKVVSHRDIKLENTLLEGHGTPPRAKICDFGYSK</sequence>
<evidence type="ECO:0000313" key="9">
    <source>
        <dbReference type="Proteomes" id="UP001205105"/>
    </source>
</evidence>
<protein>
    <recommendedName>
        <fullName evidence="7">Protein kinase domain-containing protein</fullName>
    </recommendedName>
</protein>
<dbReference type="SMART" id="SM00220">
    <property type="entry name" value="S_TKc"/>
    <property type="match status" value="1"/>
</dbReference>
<feature type="binding site" evidence="5">
    <location>
        <position position="41"/>
    </location>
    <ligand>
        <name>ATP</name>
        <dbReference type="ChEBI" id="CHEBI:30616"/>
    </ligand>
</feature>
<dbReference type="PROSITE" id="PS00107">
    <property type="entry name" value="PROTEIN_KINASE_ATP"/>
    <property type="match status" value="1"/>
</dbReference>
<dbReference type="AlphaFoldDB" id="A0AAD5H146"/>
<evidence type="ECO:0000259" key="7">
    <source>
        <dbReference type="PROSITE" id="PS50011"/>
    </source>
</evidence>
<feature type="non-terminal residue" evidence="8">
    <location>
        <position position="1"/>
    </location>
</feature>
<proteinExistence type="inferred from homology"/>
<evidence type="ECO:0000256" key="2">
    <source>
        <dbReference type="ARBA" id="ARBA00022741"/>
    </source>
</evidence>
<keyword evidence="2 5" id="KW-0547">Nucleotide-binding</keyword>
<evidence type="ECO:0000256" key="3">
    <source>
        <dbReference type="ARBA" id="ARBA00022777"/>
    </source>
</evidence>
<dbReference type="InterPro" id="IPR000719">
    <property type="entry name" value="Prot_kinase_dom"/>
</dbReference>
<comment type="caution">
    <text evidence="8">The sequence shown here is derived from an EMBL/GenBank/DDBJ whole genome shotgun (WGS) entry which is preliminary data.</text>
</comment>
<dbReference type="PROSITE" id="PS50011">
    <property type="entry name" value="PROTEIN_KINASE_DOM"/>
    <property type="match status" value="1"/>
</dbReference>
<evidence type="ECO:0000313" key="8">
    <source>
        <dbReference type="EMBL" id="KAI7835522.1"/>
    </source>
</evidence>
<evidence type="ECO:0000256" key="5">
    <source>
        <dbReference type="PROSITE-ProRule" id="PRU10141"/>
    </source>
</evidence>
<dbReference type="GO" id="GO:0005524">
    <property type="term" value="F:ATP binding"/>
    <property type="evidence" value="ECO:0007669"/>
    <property type="project" value="UniProtKB-UniRule"/>
</dbReference>
<dbReference type="InterPro" id="IPR008271">
    <property type="entry name" value="Ser/Thr_kinase_AS"/>
</dbReference>
<evidence type="ECO:0000256" key="4">
    <source>
        <dbReference type="ARBA" id="ARBA00022840"/>
    </source>
</evidence>
<dbReference type="GO" id="GO:0035556">
    <property type="term" value="P:intracellular signal transduction"/>
    <property type="evidence" value="ECO:0007669"/>
    <property type="project" value="TreeGrafter"/>
</dbReference>